<sequence>MIDQSGSNLSVLHHNLQDQRRQRAARQRNDVQPVGSYGIKQEANKGVKDHIGHPRHGDGVKGQQSSTLLSGGAFHNEYREGDDHKAVSDTAHQTKEEEADQGGRYDHKDKAQSR</sequence>
<dbReference type="AlphaFoldDB" id="A0A645DAS7"/>
<protein>
    <submittedName>
        <fullName evidence="2">Uncharacterized protein</fullName>
    </submittedName>
</protein>
<organism evidence="2">
    <name type="scientific">bioreactor metagenome</name>
    <dbReference type="NCBI Taxonomy" id="1076179"/>
    <lineage>
        <taxon>unclassified sequences</taxon>
        <taxon>metagenomes</taxon>
        <taxon>ecological metagenomes</taxon>
    </lineage>
</organism>
<feature type="compositionally biased region" description="Polar residues" evidence="1">
    <location>
        <begin position="1"/>
        <end position="10"/>
    </location>
</feature>
<feature type="compositionally biased region" description="Basic and acidic residues" evidence="1">
    <location>
        <begin position="42"/>
        <end position="59"/>
    </location>
</feature>
<evidence type="ECO:0000256" key="1">
    <source>
        <dbReference type="SAM" id="MobiDB-lite"/>
    </source>
</evidence>
<reference evidence="2" key="1">
    <citation type="submission" date="2019-08" db="EMBL/GenBank/DDBJ databases">
        <authorList>
            <person name="Kucharzyk K."/>
            <person name="Murdoch R.W."/>
            <person name="Higgins S."/>
            <person name="Loffler F."/>
        </authorList>
    </citation>
    <scope>NUCLEOTIDE SEQUENCE</scope>
</reference>
<comment type="caution">
    <text evidence="2">The sequence shown here is derived from an EMBL/GenBank/DDBJ whole genome shotgun (WGS) entry which is preliminary data.</text>
</comment>
<feature type="compositionally biased region" description="Basic and acidic residues" evidence="1">
    <location>
        <begin position="76"/>
        <end position="114"/>
    </location>
</feature>
<proteinExistence type="predicted"/>
<feature type="region of interest" description="Disordered" evidence="1">
    <location>
        <begin position="1"/>
        <end position="114"/>
    </location>
</feature>
<dbReference type="EMBL" id="VSSQ01034376">
    <property type="protein sequence ID" value="MPM86297.1"/>
    <property type="molecule type" value="Genomic_DNA"/>
</dbReference>
<accession>A0A645DAS7</accession>
<gene>
    <name evidence="2" type="ORF">SDC9_133386</name>
</gene>
<evidence type="ECO:0000313" key="2">
    <source>
        <dbReference type="EMBL" id="MPM86297.1"/>
    </source>
</evidence>
<name>A0A645DAS7_9ZZZZ</name>